<dbReference type="AlphaFoldDB" id="A0A8E2J5U2"/>
<keyword evidence="4" id="KW-0238">DNA-binding</keyword>
<evidence type="ECO:0000256" key="3">
    <source>
        <dbReference type="ARBA" id="ARBA00023015"/>
    </source>
</evidence>
<gene>
    <name evidence="9" type="ORF">OBBRIDRAFT_721011</name>
</gene>
<sequence length="700" mass="79749">MVHRLSAKTPVVRGARACTVCRQAKMKCVGAEDGNGPCQRCKRAGSDCIFEKHRRGRKPGSRLSEASKMLRRLEKGLSSAKAKSQTTDTPLPPPPSEASTSGQYRSEEGYSPGNSRFPNNELPPISSPYQEGFPRPSARSDVDMDEDDDEADRPEGSMFPVKMIRKERNSFFKTILNPEMPEPPPPRTSVSERSTSHTSSSPLTPSAPQPYPGLGSLSALKDPVELGWLDEEEVKNLFDMFYLRLNPFINLFDPALHSAAYVRARCPLLFTTMLMASCKFFKPELYAQLTRLANDFATRAFMEGWRRVEVVQAFACLTYWKEPTDTRVWMYIGYACRMAVDLRLNRYVGHRTQQESEFELRERRNRERTYLVLFVHDRSLSMQTGKLWMLPECELVRSAETWHEDGGMPMRQEDVIVAAFTHLRRFAADIAERLRNTVGCHGRPEHSQERLIQEVNARLNMWEKQWKHEMDRAGGDEFRYSFLRLFQLHARVFLNSFGVHAAMSQISHPNTQALHVCYNSALDELRIVAKDFATVSMLRYGQDSITVMTAYAAVFLLHMVRGLSAQLPEGARNEVYTVINKAADAYQDAASLIQAHSRSAVFHANFLRSLVVNDKHLHQQQQVQVGHDWSKPVLPPLNLRPSGTSYHTLSALRWLLMDDRFIFGRAPPFKWEFAVIRVLSVGQLPVLPIFHAKRPNTPTS</sequence>
<dbReference type="Pfam" id="PF00172">
    <property type="entry name" value="Zn_clus"/>
    <property type="match status" value="1"/>
</dbReference>
<dbReference type="InterPro" id="IPR007219">
    <property type="entry name" value="XnlR_reg_dom"/>
</dbReference>
<evidence type="ECO:0000256" key="6">
    <source>
        <dbReference type="ARBA" id="ARBA00023242"/>
    </source>
</evidence>
<proteinExistence type="predicted"/>
<evidence type="ECO:0000256" key="4">
    <source>
        <dbReference type="ARBA" id="ARBA00023125"/>
    </source>
</evidence>
<dbReference type="PANTHER" id="PTHR31845:SF19">
    <property type="entry name" value="TRANSCRIPTION FACTOR DOMAIN-CONTAINING PROTEIN"/>
    <property type="match status" value="1"/>
</dbReference>
<feature type="compositionally biased region" description="Low complexity" evidence="7">
    <location>
        <begin position="188"/>
        <end position="204"/>
    </location>
</feature>
<dbReference type="PROSITE" id="PS50048">
    <property type="entry name" value="ZN2_CY6_FUNGAL_2"/>
    <property type="match status" value="1"/>
</dbReference>
<dbReference type="CDD" id="cd12148">
    <property type="entry name" value="fungal_TF_MHR"/>
    <property type="match status" value="1"/>
</dbReference>
<dbReference type="PROSITE" id="PS00463">
    <property type="entry name" value="ZN2_CY6_FUNGAL_1"/>
    <property type="match status" value="1"/>
</dbReference>
<protein>
    <recommendedName>
        <fullName evidence="8">Zn(2)-C6 fungal-type domain-containing protein</fullName>
    </recommendedName>
</protein>
<feature type="region of interest" description="Disordered" evidence="7">
    <location>
        <begin position="175"/>
        <end position="214"/>
    </location>
</feature>
<dbReference type="Gene3D" id="4.10.240.10">
    <property type="entry name" value="Zn(2)-C6 fungal-type DNA-binding domain"/>
    <property type="match status" value="1"/>
</dbReference>
<dbReference type="GO" id="GO:0000981">
    <property type="term" value="F:DNA-binding transcription factor activity, RNA polymerase II-specific"/>
    <property type="evidence" value="ECO:0007669"/>
    <property type="project" value="InterPro"/>
</dbReference>
<evidence type="ECO:0000313" key="10">
    <source>
        <dbReference type="Proteomes" id="UP000250043"/>
    </source>
</evidence>
<keyword evidence="5" id="KW-0804">Transcription</keyword>
<dbReference type="GO" id="GO:0000976">
    <property type="term" value="F:transcription cis-regulatory region binding"/>
    <property type="evidence" value="ECO:0007669"/>
    <property type="project" value="TreeGrafter"/>
</dbReference>
<dbReference type="InterPro" id="IPR001138">
    <property type="entry name" value="Zn2Cys6_DnaBD"/>
</dbReference>
<keyword evidence="10" id="KW-1185">Reference proteome</keyword>
<dbReference type="Pfam" id="PF04082">
    <property type="entry name" value="Fungal_trans"/>
    <property type="match status" value="1"/>
</dbReference>
<evidence type="ECO:0000256" key="7">
    <source>
        <dbReference type="SAM" id="MobiDB-lite"/>
    </source>
</evidence>
<feature type="domain" description="Zn(2)-C6 fungal-type" evidence="8">
    <location>
        <begin position="17"/>
        <end position="50"/>
    </location>
</feature>
<dbReference type="EMBL" id="KV722337">
    <property type="protein sequence ID" value="OCH95228.1"/>
    <property type="molecule type" value="Genomic_DNA"/>
</dbReference>
<dbReference type="InterPro" id="IPR051089">
    <property type="entry name" value="prtT"/>
</dbReference>
<evidence type="ECO:0000313" key="9">
    <source>
        <dbReference type="EMBL" id="OCH95228.1"/>
    </source>
</evidence>
<name>A0A8E2J5U2_9APHY</name>
<feature type="compositionally biased region" description="Acidic residues" evidence="7">
    <location>
        <begin position="143"/>
        <end position="152"/>
    </location>
</feature>
<dbReference type="SMART" id="SM00066">
    <property type="entry name" value="GAL4"/>
    <property type="match status" value="1"/>
</dbReference>
<dbReference type="SUPFAM" id="SSF57701">
    <property type="entry name" value="Zn2/Cys6 DNA-binding domain"/>
    <property type="match status" value="1"/>
</dbReference>
<organism evidence="9 10">
    <name type="scientific">Obba rivulosa</name>
    <dbReference type="NCBI Taxonomy" id="1052685"/>
    <lineage>
        <taxon>Eukaryota</taxon>
        <taxon>Fungi</taxon>
        <taxon>Dikarya</taxon>
        <taxon>Basidiomycota</taxon>
        <taxon>Agaricomycotina</taxon>
        <taxon>Agaricomycetes</taxon>
        <taxon>Polyporales</taxon>
        <taxon>Gelatoporiaceae</taxon>
        <taxon>Obba</taxon>
    </lineage>
</organism>
<dbReference type="InterPro" id="IPR036864">
    <property type="entry name" value="Zn2-C6_fun-type_DNA-bd_sf"/>
</dbReference>
<evidence type="ECO:0000256" key="2">
    <source>
        <dbReference type="ARBA" id="ARBA00022723"/>
    </source>
</evidence>
<comment type="subcellular location">
    <subcellularLocation>
        <location evidence="1">Nucleus</location>
    </subcellularLocation>
</comment>
<keyword evidence="6" id="KW-0539">Nucleus</keyword>
<dbReference type="Proteomes" id="UP000250043">
    <property type="component" value="Unassembled WGS sequence"/>
</dbReference>
<keyword evidence="2" id="KW-0479">Metal-binding</keyword>
<dbReference type="PANTHER" id="PTHR31845">
    <property type="entry name" value="FINGER DOMAIN PROTEIN, PUTATIVE-RELATED"/>
    <property type="match status" value="1"/>
</dbReference>
<accession>A0A8E2J5U2</accession>
<keyword evidence="3" id="KW-0805">Transcription regulation</keyword>
<reference evidence="9 10" key="1">
    <citation type="submission" date="2016-07" db="EMBL/GenBank/DDBJ databases">
        <title>Draft genome of the white-rot fungus Obba rivulosa 3A-2.</title>
        <authorList>
            <consortium name="DOE Joint Genome Institute"/>
            <person name="Miettinen O."/>
            <person name="Riley R."/>
            <person name="Acob R."/>
            <person name="Barry K."/>
            <person name="Cullen D."/>
            <person name="De Vries R."/>
            <person name="Hainaut M."/>
            <person name="Hatakka A."/>
            <person name="Henrissat B."/>
            <person name="Hilden K."/>
            <person name="Kuo R."/>
            <person name="Labutti K."/>
            <person name="Lipzen A."/>
            <person name="Makela M.R."/>
            <person name="Sandor L."/>
            <person name="Spatafora J.W."/>
            <person name="Grigoriev I.V."/>
            <person name="Hibbett D.S."/>
        </authorList>
    </citation>
    <scope>NUCLEOTIDE SEQUENCE [LARGE SCALE GENOMIC DNA]</scope>
    <source>
        <strain evidence="9 10">3A-2</strain>
    </source>
</reference>
<evidence type="ECO:0000256" key="5">
    <source>
        <dbReference type="ARBA" id="ARBA00023163"/>
    </source>
</evidence>
<dbReference type="GO" id="GO:0008270">
    <property type="term" value="F:zinc ion binding"/>
    <property type="evidence" value="ECO:0007669"/>
    <property type="project" value="InterPro"/>
</dbReference>
<evidence type="ECO:0000259" key="8">
    <source>
        <dbReference type="PROSITE" id="PS50048"/>
    </source>
</evidence>
<dbReference type="SMART" id="SM00906">
    <property type="entry name" value="Fungal_trans"/>
    <property type="match status" value="1"/>
</dbReference>
<dbReference type="CDD" id="cd00067">
    <property type="entry name" value="GAL4"/>
    <property type="match status" value="1"/>
</dbReference>
<feature type="region of interest" description="Disordered" evidence="7">
    <location>
        <begin position="74"/>
        <end position="162"/>
    </location>
</feature>
<dbReference type="GO" id="GO:0005634">
    <property type="term" value="C:nucleus"/>
    <property type="evidence" value="ECO:0007669"/>
    <property type="project" value="UniProtKB-SubCell"/>
</dbReference>
<evidence type="ECO:0000256" key="1">
    <source>
        <dbReference type="ARBA" id="ARBA00004123"/>
    </source>
</evidence>
<dbReference type="OrthoDB" id="3163292at2759"/>
<dbReference type="GO" id="GO:0006351">
    <property type="term" value="P:DNA-templated transcription"/>
    <property type="evidence" value="ECO:0007669"/>
    <property type="project" value="InterPro"/>
</dbReference>